<keyword evidence="1" id="KW-0472">Membrane</keyword>
<accession>A0ABU1RMS9</accession>
<dbReference type="RefSeq" id="WP_310089907.1">
    <property type="nucleotide sequence ID" value="NZ_JAVDTT010000001.1"/>
</dbReference>
<dbReference type="SUPFAM" id="SSF54523">
    <property type="entry name" value="Pili subunits"/>
    <property type="match status" value="1"/>
</dbReference>
<feature type="transmembrane region" description="Helical" evidence="1">
    <location>
        <begin position="20"/>
        <end position="41"/>
    </location>
</feature>
<reference evidence="2 3" key="1">
    <citation type="submission" date="2023-07" db="EMBL/GenBank/DDBJ databases">
        <title>Sorghum-associated microbial communities from plants grown in Nebraska, USA.</title>
        <authorList>
            <person name="Schachtman D."/>
        </authorList>
    </citation>
    <scope>NUCLEOTIDE SEQUENCE [LARGE SCALE GENOMIC DNA]</scope>
    <source>
        <strain evidence="2 3">BE107</strain>
    </source>
</reference>
<dbReference type="NCBIfam" id="TIGR02532">
    <property type="entry name" value="IV_pilin_GFxxxE"/>
    <property type="match status" value="1"/>
</dbReference>
<dbReference type="EMBL" id="JAVDTT010000001">
    <property type="protein sequence ID" value="MDR6840077.1"/>
    <property type="molecule type" value="Genomic_DNA"/>
</dbReference>
<keyword evidence="1" id="KW-0812">Transmembrane</keyword>
<dbReference type="Pfam" id="PF16732">
    <property type="entry name" value="ComP_DUS"/>
    <property type="match status" value="1"/>
</dbReference>
<comment type="caution">
    <text evidence="2">The sequence shown here is derived from an EMBL/GenBank/DDBJ whole genome shotgun (WGS) entry which is preliminary data.</text>
</comment>
<keyword evidence="3" id="KW-1185">Reference proteome</keyword>
<dbReference type="InterPro" id="IPR045584">
    <property type="entry name" value="Pilin-like"/>
</dbReference>
<sequence length="144" mass="15611">MATKTFYWRSSRYSVVGFSLLELMIVVAIVAILATVANASYREYVLKSRRAAAATCLQERAHFMERYYTTTLTYAGAPNPAQCGPELNDFYTIAFNGTPAAKTFVLTASPTTRQNDPKCGTLSLNAQGARTASGTASSTPADCW</sequence>
<dbReference type="Proteomes" id="UP001254759">
    <property type="component" value="Unassembled WGS sequence"/>
</dbReference>
<gene>
    <name evidence="2" type="ORF">J2W94_000341</name>
</gene>
<name>A0ABU1RMS9_9GAMM</name>
<dbReference type="Gene3D" id="3.30.700.10">
    <property type="entry name" value="Glycoprotein, Type 4 Pilin"/>
    <property type="match status" value="1"/>
</dbReference>
<keyword evidence="1" id="KW-1133">Transmembrane helix</keyword>
<evidence type="ECO:0000313" key="3">
    <source>
        <dbReference type="Proteomes" id="UP001254759"/>
    </source>
</evidence>
<evidence type="ECO:0000256" key="1">
    <source>
        <dbReference type="SAM" id="Phobius"/>
    </source>
</evidence>
<dbReference type="Pfam" id="PF07963">
    <property type="entry name" value="N_methyl"/>
    <property type="match status" value="1"/>
</dbReference>
<evidence type="ECO:0000313" key="2">
    <source>
        <dbReference type="EMBL" id="MDR6840077.1"/>
    </source>
</evidence>
<organism evidence="2 3">
    <name type="scientific">Pseudoxanthomonas sacheonensis</name>
    <dbReference type="NCBI Taxonomy" id="443615"/>
    <lineage>
        <taxon>Bacteria</taxon>
        <taxon>Pseudomonadati</taxon>
        <taxon>Pseudomonadota</taxon>
        <taxon>Gammaproteobacteria</taxon>
        <taxon>Lysobacterales</taxon>
        <taxon>Lysobacteraceae</taxon>
        <taxon>Pseudoxanthomonas</taxon>
    </lineage>
</organism>
<dbReference type="InterPro" id="IPR012902">
    <property type="entry name" value="N_methyl_site"/>
</dbReference>
<proteinExistence type="predicted"/>
<protein>
    <submittedName>
        <fullName evidence="2">Type IV pilus assembly protein PilE</fullName>
    </submittedName>
</protein>
<dbReference type="InterPro" id="IPR031982">
    <property type="entry name" value="PilE-like"/>
</dbReference>